<comment type="caution">
    <text evidence="1">The sequence shown here is derived from an EMBL/GenBank/DDBJ whole genome shotgun (WGS) entry which is preliminary data.</text>
</comment>
<reference evidence="1" key="1">
    <citation type="submission" date="2021-01" db="EMBL/GenBank/DDBJ databases">
        <authorList>
            <person name="Kaushik A."/>
        </authorList>
    </citation>
    <scope>NUCLEOTIDE SEQUENCE</scope>
    <source>
        <strain evidence="1">AG3-T5</strain>
    </source>
</reference>
<evidence type="ECO:0000313" key="2">
    <source>
        <dbReference type="Proteomes" id="UP000663841"/>
    </source>
</evidence>
<gene>
    <name evidence="1" type="ORF">RDB_LOCUS200279</name>
</gene>
<accession>A0A8H3H2I3</accession>
<sequence length="549" mass="62756">MASNVRNPLLLPEISRHIGFLCPDVARKLAYTCKSLFHSVIPVVWEEVYFVEQIMALIPGVRFVREFGTGMNNKGMTKYIVLDNSTLDGDWSRYWYYAPLVKRLKLFAPQVLDDYNLLIRGWHILFLKLREGVLLPNLCVLNIEGLRMHASFDRITWSALFLSPSLQELDINDATNVYLVDPQLPTYPLYFLLGALIEKLPCSSNASLSISYQPPSEDILASLYPNEYQQGYHWFSRIPDLSRLQELGITVFPLPETVRDALCITGCLPLLRRLRLEFMVDWDFEIGLDSEGQYDCDKLPPLHSNLFPSLRRLHLGRVPYFSLYQWIWSLSPLVSGLSSACIDRQEFGFSPEEYRVNVVRPIHENSPSLNALSVFVADLKMGALETTCEILSQIPLKELELHCMRYWGLFPATYSGSTFPHLQRFIIQAPLGIEHWPTIIQVAKALPNLEFLYIWPYIRTFALIGYVGIDQIALQKIKIEVQRPFLGDACTNEGWDEAVLSVLGFLRAIWPNALISTLGWASPTISPQKTSFGNQTDQLWNRSANNLCL</sequence>
<dbReference type="AlphaFoldDB" id="A0A8H3H2I3"/>
<name>A0A8H3H2I3_9AGAM</name>
<dbReference type="Proteomes" id="UP000663841">
    <property type="component" value="Unassembled WGS sequence"/>
</dbReference>
<dbReference type="SUPFAM" id="SSF52047">
    <property type="entry name" value="RNI-like"/>
    <property type="match status" value="1"/>
</dbReference>
<dbReference type="Gene3D" id="3.80.10.10">
    <property type="entry name" value="Ribonuclease Inhibitor"/>
    <property type="match status" value="1"/>
</dbReference>
<protein>
    <submittedName>
        <fullName evidence="1">Uncharacterized protein</fullName>
    </submittedName>
</protein>
<evidence type="ECO:0000313" key="1">
    <source>
        <dbReference type="EMBL" id="CAE6478780.1"/>
    </source>
</evidence>
<proteinExistence type="predicted"/>
<dbReference type="InterPro" id="IPR032675">
    <property type="entry name" value="LRR_dom_sf"/>
</dbReference>
<organism evidence="1 2">
    <name type="scientific">Rhizoctonia solani</name>
    <dbReference type="NCBI Taxonomy" id="456999"/>
    <lineage>
        <taxon>Eukaryota</taxon>
        <taxon>Fungi</taxon>
        <taxon>Dikarya</taxon>
        <taxon>Basidiomycota</taxon>
        <taxon>Agaricomycotina</taxon>
        <taxon>Agaricomycetes</taxon>
        <taxon>Cantharellales</taxon>
        <taxon>Ceratobasidiaceae</taxon>
        <taxon>Rhizoctonia</taxon>
    </lineage>
</organism>
<dbReference type="EMBL" id="CAJMWW010000645">
    <property type="protein sequence ID" value="CAE6478780.1"/>
    <property type="molecule type" value="Genomic_DNA"/>
</dbReference>